<keyword evidence="5" id="KW-0805">Transcription regulation</keyword>
<feature type="modified residue" description="4-aspartylphosphate" evidence="8">
    <location>
        <position position="56"/>
    </location>
</feature>
<dbReference type="AlphaFoldDB" id="A0A150RN86"/>
<evidence type="ECO:0000313" key="13">
    <source>
        <dbReference type="Proteomes" id="UP000075515"/>
    </source>
</evidence>
<dbReference type="Gene3D" id="6.10.250.690">
    <property type="match status" value="1"/>
</dbReference>
<evidence type="ECO:0000256" key="6">
    <source>
        <dbReference type="ARBA" id="ARBA00023125"/>
    </source>
</evidence>
<dbReference type="InterPro" id="IPR001789">
    <property type="entry name" value="Sig_transdc_resp-reg_receiver"/>
</dbReference>
<feature type="DNA-binding region" description="OmpR/PhoB-type" evidence="9">
    <location>
        <begin position="134"/>
        <end position="233"/>
    </location>
</feature>
<evidence type="ECO:0000256" key="5">
    <source>
        <dbReference type="ARBA" id="ARBA00023015"/>
    </source>
</evidence>
<dbReference type="Gene3D" id="1.10.10.10">
    <property type="entry name" value="Winged helix-like DNA-binding domain superfamily/Winged helix DNA-binding domain"/>
    <property type="match status" value="1"/>
</dbReference>
<proteinExistence type="predicted"/>
<evidence type="ECO:0000256" key="7">
    <source>
        <dbReference type="ARBA" id="ARBA00023163"/>
    </source>
</evidence>
<accession>A0A150RN86</accession>
<dbReference type="GO" id="GO:0042802">
    <property type="term" value="F:identical protein binding"/>
    <property type="evidence" value="ECO:0007669"/>
    <property type="project" value="UniProtKB-ARBA"/>
</dbReference>
<dbReference type="GO" id="GO:0032993">
    <property type="term" value="C:protein-DNA complex"/>
    <property type="evidence" value="ECO:0007669"/>
    <property type="project" value="TreeGrafter"/>
</dbReference>
<dbReference type="PANTHER" id="PTHR48111:SF50">
    <property type="entry name" value="KDP OPERON TRANSCRIPTIONAL REGULATORY PROTEIN KDPE"/>
    <property type="match status" value="1"/>
</dbReference>
<dbReference type="InterPro" id="IPR039420">
    <property type="entry name" value="WalR-like"/>
</dbReference>
<evidence type="ECO:0000259" key="10">
    <source>
        <dbReference type="PROSITE" id="PS50110"/>
    </source>
</evidence>
<evidence type="ECO:0000256" key="9">
    <source>
        <dbReference type="PROSITE-ProRule" id="PRU01091"/>
    </source>
</evidence>
<keyword evidence="7" id="KW-0804">Transcription</keyword>
<feature type="domain" description="Response regulatory" evidence="10">
    <location>
        <begin position="7"/>
        <end position="120"/>
    </location>
</feature>
<protein>
    <submittedName>
        <fullName evidence="12">Two-component system response regulator</fullName>
    </submittedName>
</protein>
<dbReference type="GO" id="GO:0005829">
    <property type="term" value="C:cytosol"/>
    <property type="evidence" value="ECO:0007669"/>
    <property type="project" value="TreeGrafter"/>
</dbReference>
<dbReference type="Pfam" id="PF00486">
    <property type="entry name" value="Trans_reg_C"/>
    <property type="match status" value="1"/>
</dbReference>
<dbReference type="CDD" id="cd00383">
    <property type="entry name" value="trans_reg_C"/>
    <property type="match status" value="1"/>
</dbReference>
<evidence type="ECO:0000256" key="2">
    <source>
        <dbReference type="ARBA" id="ARBA00022490"/>
    </source>
</evidence>
<dbReference type="PROSITE" id="PS50110">
    <property type="entry name" value="RESPONSE_REGULATORY"/>
    <property type="match status" value="1"/>
</dbReference>
<dbReference type="InterPro" id="IPR001867">
    <property type="entry name" value="OmpR/PhoB-type_DNA-bd"/>
</dbReference>
<dbReference type="GO" id="GO:0045893">
    <property type="term" value="P:positive regulation of DNA-templated transcription"/>
    <property type="evidence" value="ECO:0007669"/>
    <property type="project" value="UniProtKB-ARBA"/>
</dbReference>
<dbReference type="SUPFAM" id="SSF52172">
    <property type="entry name" value="CheY-like"/>
    <property type="match status" value="1"/>
</dbReference>
<dbReference type="PANTHER" id="PTHR48111">
    <property type="entry name" value="REGULATOR OF RPOS"/>
    <property type="match status" value="1"/>
</dbReference>
<dbReference type="SMART" id="SM00448">
    <property type="entry name" value="REC"/>
    <property type="match status" value="1"/>
</dbReference>
<name>A0A150RN86_SORCE</name>
<evidence type="ECO:0000259" key="11">
    <source>
        <dbReference type="PROSITE" id="PS51755"/>
    </source>
</evidence>
<dbReference type="Proteomes" id="UP000075515">
    <property type="component" value="Unassembled WGS sequence"/>
</dbReference>
<gene>
    <name evidence="12" type="ORF">BE18_50095</name>
</gene>
<evidence type="ECO:0000313" key="12">
    <source>
        <dbReference type="EMBL" id="KYF81620.1"/>
    </source>
</evidence>
<dbReference type="SMART" id="SM00862">
    <property type="entry name" value="Trans_reg_C"/>
    <property type="match status" value="1"/>
</dbReference>
<dbReference type="GO" id="GO:0000987">
    <property type="term" value="F:cis-regulatory region sequence-specific DNA binding"/>
    <property type="evidence" value="ECO:0007669"/>
    <property type="project" value="UniProtKB-ARBA"/>
</dbReference>
<keyword evidence="3 8" id="KW-0597">Phosphoprotein</keyword>
<comment type="subcellular location">
    <subcellularLocation>
        <location evidence="1">Cytoplasm</location>
    </subcellularLocation>
</comment>
<evidence type="ECO:0000256" key="1">
    <source>
        <dbReference type="ARBA" id="ARBA00004496"/>
    </source>
</evidence>
<evidence type="ECO:0000256" key="8">
    <source>
        <dbReference type="PROSITE-ProRule" id="PRU00169"/>
    </source>
</evidence>
<dbReference type="PROSITE" id="PS51755">
    <property type="entry name" value="OMPR_PHOB"/>
    <property type="match status" value="1"/>
</dbReference>
<dbReference type="Pfam" id="PF00072">
    <property type="entry name" value="Response_reg"/>
    <property type="match status" value="1"/>
</dbReference>
<organism evidence="12 13">
    <name type="scientific">Sorangium cellulosum</name>
    <name type="common">Polyangium cellulosum</name>
    <dbReference type="NCBI Taxonomy" id="56"/>
    <lineage>
        <taxon>Bacteria</taxon>
        <taxon>Pseudomonadati</taxon>
        <taxon>Myxococcota</taxon>
        <taxon>Polyangia</taxon>
        <taxon>Polyangiales</taxon>
        <taxon>Polyangiaceae</taxon>
        <taxon>Sorangium</taxon>
    </lineage>
</organism>
<keyword evidence="6 9" id="KW-0238">DNA-binding</keyword>
<dbReference type="EMBL" id="JEMC01003390">
    <property type="protein sequence ID" value="KYF81620.1"/>
    <property type="molecule type" value="Genomic_DNA"/>
</dbReference>
<reference evidence="12 13" key="1">
    <citation type="submission" date="2014-02" db="EMBL/GenBank/DDBJ databases">
        <title>The small core and large imbalanced accessory genome model reveals a collaborative survival strategy of Sorangium cellulosum strains in nature.</title>
        <authorList>
            <person name="Han K."/>
            <person name="Peng R."/>
            <person name="Blom J."/>
            <person name="Li Y.-Z."/>
        </authorList>
    </citation>
    <scope>NUCLEOTIDE SEQUENCE [LARGE SCALE GENOMIC DNA]</scope>
    <source>
        <strain evidence="12 13">So0149</strain>
    </source>
</reference>
<dbReference type="InterPro" id="IPR011006">
    <property type="entry name" value="CheY-like_superfamily"/>
</dbReference>
<dbReference type="FunFam" id="1.10.10.10:FF:000210">
    <property type="entry name" value="Winged-helix transcriptional response regulator KdpE"/>
    <property type="match status" value="1"/>
</dbReference>
<dbReference type="FunFam" id="3.40.50.2300:FF:000021">
    <property type="entry name" value="Two-component system response regulator KdpE"/>
    <property type="match status" value="1"/>
</dbReference>
<evidence type="ECO:0000256" key="4">
    <source>
        <dbReference type="ARBA" id="ARBA00023012"/>
    </source>
</evidence>
<dbReference type="Gene3D" id="3.40.50.2300">
    <property type="match status" value="1"/>
</dbReference>
<dbReference type="GO" id="GO:0000156">
    <property type="term" value="F:phosphorelay response regulator activity"/>
    <property type="evidence" value="ECO:0007669"/>
    <property type="project" value="TreeGrafter"/>
</dbReference>
<comment type="caution">
    <text evidence="12">The sequence shown here is derived from an EMBL/GenBank/DDBJ whole genome shotgun (WGS) entry which is preliminary data.</text>
</comment>
<keyword evidence="4" id="KW-0902">Two-component regulatory system</keyword>
<feature type="domain" description="OmpR/PhoB-type" evidence="11">
    <location>
        <begin position="134"/>
        <end position="233"/>
    </location>
</feature>
<evidence type="ECO:0000256" key="3">
    <source>
        <dbReference type="ARBA" id="ARBA00022553"/>
    </source>
</evidence>
<keyword evidence="2" id="KW-0963">Cytoplasm</keyword>
<sequence length="234" mass="26024">MSDVSPLVLLIEDEPQMRRFLRAMLAARGYRLVEAETGGEGIAQATTRNPDLVLLDLGLPDMDGLEVTRRLREWSAVPIIVLSARGQEQDKIDALDGGADDYLTKPFSAGELLARLRVALRHAAHAARGAQAESTSFQVQDVEVDLARRVVLRAGEEIHLTPIEYKLLTTLIRHAGKVLTHRQLLGEVWGPAYAGQTHYLRVYMAQLRHKLERDPARPQILITEPGVGYRLKVG</sequence>
<dbReference type="CDD" id="cd17620">
    <property type="entry name" value="REC_OmpR_KdpE-like"/>
    <property type="match status" value="1"/>
</dbReference>
<dbReference type="InterPro" id="IPR036388">
    <property type="entry name" value="WH-like_DNA-bd_sf"/>
</dbReference>